<gene>
    <name evidence="1" type="ORF">IHE45_04G155900</name>
</gene>
<sequence length="63" mass="7285">MKTAAWTVLKNQGEKPLQERIIVGHFYCKICLIDLCYIWRMFSCVGSWQTIDVKQGGVSTYLI</sequence>
<reference evidence="2" key="1">
    <citation type="journal article" date="2022" name="Nat. Commun.">
        <title>Chromosome evolution and the genetic basis of agronomically important traits in greater yam.</title>
        <authorList>
            <person name="Bredeson J.V."/>
            <person name="Lyons J.B."/>
            <person name="Oniyinde I.O."/>
            <person name="Okereke N.R."/>
            <person name="Kolade O."/>
            <person name="Nnabue I."/>
            <person name="Nwadili C.O."/>
            <person name="Hribova E."/>
            <person name="Parker M."/>
            <person name="Nwogha J."/>
            <person name="Shu S."/>
            <person name="Carlson J."/>
            <person name="Kariba R."/>
            <person name="Muthemba S."/>
            <person name="Knop K."/>
            <person name="Barton G.J."/>
            <person name="Sherwood A.V."/>
            <person name="Lopez-Montes A."/>
            <person name="Asiedu R."/>
            <person name="Jamnadass R."/>
            <person name="Muchugi A."/>
            <person name="Goodstein D."/>
            <person name="Egesi C.N."/>
            <person name="Featherston J."/>
            <person name="Asfaw A."/>
            <person name="Simpson G.G."/>
            <person name="Dolezel J."/>
            <person name="Hendre P.S."/>
            <person name="Van Deynze A."/>
            <person name="Kumar P.L."/>
            <person name="Obidiegwu J.E."/>
            <person name="Bhattacharjee R."/>
            <person name="Rokhsar D.S."/>
        </authorList>
    </citation>
    <scope>NUCLEOTIDE SEQUENCE [LARGE SCALE GENOMIC DNA]</scope>
    <source>
        <strain evidence="2">cv. TDa95/00328</strain>
    </source>
</reference>
<dbReference type="Proteomes" id="UP000827976">
    <property type="component" value="Chromosome 4"/>
</dbReference>
<organism evidence="1 2">
    <name type="scientific">Dioscorea alata</name>
    <name type="common">Purple yam</name>
    <dbReference type="NCBI Taxonomy" id="55571"/>
    <lineage>
        <taxon>Eukaryota</taxon>
        <taxon>Viridiplantae</taxon>
        <taxon>Streptophyta</taxon>
        <taxon>Embryophyta</taxon>
        <taxon>Tracheophyta</taxon>
        <taxon>Spermatophyta</taxon>
        <taxon>Magnoliopsida</taxon>
        <taxon>Liliopsida</taxon>
        <taxon>Dioscoreales</taxon>
        <taxon>Dioscoreaceae</taxon>
        <taxon>Dioscorea</taxon>
    </lineage>
</organism>
<accession>A0ACB7WH65</accession>
<keyword evidence="2" id="KW-1185">Reference proteome</keyword>
<comment type="caution">
    <text evidence="1">The sequence shown here is derived from an EMBL/GenBank/DDBJ whole genome shotgun (WGS) entry which is preliminary data.</text>
</comment>
<name>A0ACB7WH65_DIOAL</name>
<evidence type="ECO:0000313" key="1">
    <source>
        <dbReference type="EMBL" id="KAH7687247.1"/>
    </source>
</evidence>
<proteinExistence type="predicted"/>
<protein>
    <submittedName>
        <fullName evidence="1">Uncharacterized protein</fullName>
    </submittedName>
</protein>
<evidence type="ECO:0000313" key="2">
    <source>
        <dbReference type="Proteomes" id="UP000827976"/>
    </source>
</evidence>
<dbReference type="EMBL" id="CM037014">
    <property type="protein sequence ID" value="KAH7687247.1"/>
    <property type="molecule type" value="Genomic_DNA"/>
</dbReference>